<dbReference type="EMBL" id="JAHRHY010000002">
    <property type="protein sequence ID" value="KAG9071660.1"/>
    <property type="molecule type" value="Genomic_DNA"/>
</dbReference>
<proteinExistence type="predicted"/>
<dbReference type="OrthoDB" id="655030at2759"/>
<evidence type="ECO:0000313" key="2">
    <source>
        <dbReference type="EMBL" id="KAG9071660.1"/>
    </source>
</evidence>
<sequence>MKHFNPAGGVGAANAIHDAIALANGINGLPFHPVADEIEAAFRAYKEERIDWVEKAFENSKAFRTMAGQSVSSKVTRYLVKHTPPWVMHKFERRQFIQRPQAAFLPPAEDKGTVKTAPQPSLSIKAPEETEQSKATQAV</sequence>
<accession>A0A9P7Y2C3</accession>
<dbReference type="Gene3D" id="3.50.50.60">
    <property type="entry name" value="FAD/NAD(P)-binding domain"/>
    <property type="match status" value="1"/>
</dbReference>
<organism evidence="2 3">
    <name type="scientific">Linnemannia hyalina</name>
    <dbReference type="NCBI Taxonomy" id="64524"/>
    <lineage>
        <taxon>Eukaryota</taxon>
        <taxon>Fungi</taxon>
        <taxon>Fungi incertae sedis</taxon>
        <taxon>Mucoromycota</taxon>
        <taxon>Mortierellomycotina</taxon>
        <taxon>Mortierellomycetes</taxon>
        <taxon>Mortierellales</taxon>
        <taxon>Mortierellaceae</taxon>
        <taxon>Linnemannia</taxon>
    </lineage>
</organism>
<dbReference type="Proteomes" id="UP000707451">
    <property type="component" value="Unassembled WGS sequence"/>
</dbReference>
<dbReference type="InterPro" id="IPR036188">
    <property type="entry name" value="FAD/NAD-bd_sf"/>
</dbReference>
<evidence type="ECO:0000256" key="1">
    <source>
        <dbReference type="SAM" id="MobiDB-lite"/>
    </source>
</evidence>
<reference evidence="2" key="1">
    <citation type="submission" date="2021-06" db="EMBL/GenBank/DDBJ databases">
        <title>Genome Sequence of Mortierella hyaline Strain SCG-10, a Cold-Adapted, Nitrate-Reducing Fungus Isolated from Soil in Minnesota, USA.</title>
        <authorList>
            <person name="Aldossari N."/>
        </authorList>
    </citation>
    <scope>NUCLEOTIDE SEQUENCE</scope>
    <source>
        <strain evidence="2">SCG-10</strain>
    </source>
</reference>
<gene>
    <name evidence="2" type="ORF">KI688_005873</name>
</gene>
<protein>
    <submittedName>
        <fullName evidence="2">Uncharacterized protein</fullName>
    </submittedName>
</protein>
<feature type="region of interest" description="Disordered" evidence="1">
    <location>
        <begin position="103"/>
        <end position="139"/>
    </location>
</feature>
<evidence type="ECO:0000313" key="3">
    <source>
        <dbReference type="Proteomes" id="UP000707451"/>
    </source>
</evidence>
<dbReference type="AlphaFoldDB" id="A0A9P7Y2C3"/>
<keyword evidence="3" id="KW-1185">Reference proteome</keyword>
<comment type="caution">
    <text evidence="2">The sequence shown here is derived from an EMBL/GenBank/DDBJ whole genome shotgun (WGS) entry which is preliminary data.</text>
</comment>
<name>A0A9P7Y2C3_9FUNG</name>